<name>A0A5D3B974_CUCMM</name>
<feature type="region of interest" description="Disordered" evidence="1">
    <location>
        <begin position="490"/>
        <end position="511"/>
    </location>
</feature>
<evidence type="ECO:0000256" key="1">
    <source>
        <dbReference type="SAM" id="MobiDB-lite"/>
    </source>
</evidence>
<evidence type="ECO:0000313" key="4">
    <source>
        <dbReference type="Proteomes" id="UP000321947"/>
    </source>
</evidence>
<dbReference type="InterPro" id="IPR004252">
    <property type="entry name" value="Probable_transposase_24"/>
</dbReference>
<dbReference type="Proteomes" id="UP000321947">
    <property type="component" value="Unassembled WGS sequence"/>
</dbReference>
<gene>
    <name evidence="3" type="ORF">E5676_scaffold110G001450</name>
</gene>
<accession>A0A5D3B974</accession>
<dbReference type="PANTHER" id="PTHR48258:SF6">
    <property type="entry name" value="LEUCINE-RICH REPEAT DOMAIN, L DOMAIN-CONTAINING PROTEIN"/>
    <property type="match status" value="1"/>
</dbReference>
<dbReference type="InterPro" id="IPR025312">
    <property type="entry name" value="DUF4216"/>
</dbReference>
<sequence>MCHWYVLNNCSQIESYRREHLRLINTRGEDGLDLFRRHQLEFPDWFRAHMYSLRERGEASDDLYSIALRPINQVRTYSGCFVNGLRFHTIERDNCRTTQNSGIMAYGETKADETNYYGVLQEVLDLEYPKCRRVCLFKCNWFDTDVKKNKFRCDLGFKIINASRFWYTNDPYILATQAMQVFYIDDPKLRSIWKIVQIVPNKQVWDVPEVEELEDDRLELLEASSSIEVDESIHDIPFCRSDVEPTVVDHGEIDNQDQSPIDDDFINDEPEQLESSVMVRPDQAQLALTEVEQTNTPPVDPYTPSGYGRNIELDKFVEKHGKVKIEISEEEGKPVTTFAPTIALDIGTAVRNTIPLSCENRKAVPMDVKELVIDRITHEDWNMMCDRWETDAWKKKQETNKKSRSGVKFNHVTRAKSFLQVRHELKKKKGCDVDEVEVFHETHFREKEGWINDKAKNAYRIIAESTEAGVQTISSAKACEIVLGSRSIQTVNPKSGESLGSNMSSTREKEKNEMTYLKEVNEKLTHELAKWEQRWTDVKKKLDLGAEGEEKEEDNAPSNT</sequence>
<reference evidence="3 4" key="1">
    <citation type="submission" date="2019-08" db="EMBL/GenBank/DDBJ databases">
        <title>Draft genome sequences of two oriental melons (Cucumis melo L. var makuwa).</title>
        <authorList>
            <person name="Kwon S.-Y."/>
        </authorList>
    </citation>
    <scope>NUCLEOTIDE SEQUENCE [LARGE SCALE GENOMIC DNA]</scope>
    <source>
        <strain evidence="4">cv. Chang Bougi</strain>
        <tissue evidence="3">Leaf</tissue>
    </source>
</reference>
<evidence type="ECO:0000259" key="2">
    <source>
        <dbReference type="Pfam" id="PF13952"/>
    </source>
</evidence>
<dbReference type="PANTHER" id="PTHR48258">
    <property type="entry name" value="DUF4218 DOMAIN-CONTAINING PROTEIN-RELATED"/>
    <property type="match status" value="1"/>
</dbReference>
<dbReference type="EMBL" id="SSTD01020080">
    <property type="protein sequence ID" value="TYJ95853.1"/>
    <property type="molecule type" value="Genomic_DNA"/>
</dbReference>
<evidence type="ECO:0000313" key="3">
    <source>
        <dbReference type="EMBL" id="TYJ95853.1"/>
    </source>
</evidence>
<comment type="caution">
    <text evidence="3">The sequence shown here is derived from an EMBL/GenBank/DDBJ whole genome shotgun (WGS) entry which is preliminary data.</text>
</comment>
<protein>
    <recommendedName>
        <fullName evidence="2">DUF4216 domain-containing protein</fullName>
    </recommendedName>
</protein>
<dbReference type="AlphaFoldDB" id="A0A5D3B974"/>
<dbReference type="Pfam" id="PF13952">
    <property type="entry name" value="DUF4216"/>
    <property type="match status" value="1"/>
</dbReference>
<feature type="domain" description="DUF4216" evidence="2">
    <location>
        <begin position="125"/>
        <end position="196"/>
    </location>
</feature>
<proteinExistence type="predicted"/>
<organism evidence="3 4">
    <name type="scientific">Cucumis melo var. makuwa</name>
    <name type="common">Oriental melon</name>
    <dbReference type="NCBI Taxonomy" id="1194695"/>
    <lineage>
        <taxon>Eukaryota</taxon>
        <taxon>Viridiplantae</taxon>
        <taxon>Streptophyta</taxon>
        <taxon>Embryophyta</taxon>
        <taxon>Tracheophyta</taxon>
        <taxon>Spermatophyta</taxon>
        <taxon>Magnoliopsida</taxon>
        <taxon>eudicotyledons</taxon>
        <taxon>Gunneridae</taxon>
        <taxon>Pentapetalae</taxon>
        <taxon>rosids</taxon>
        <taxon>fabids</taxon>
        <taxon>Cucurbitales</taxon>
        <taxon>Cucurbitaceae</taxon>
        <taxon>Benincaseae</taxon>
        <taxon>Cucumis</taxon>
    </lineage>
</organism>
<dbReference type="Pfam" id="PF03004">
    <property type="entry name" value="Transposase_24"/>
    <property type="match status" value="1"/>
</dbReference>
<feature type="compositionally biased region" description="Polar residues" evidence="1">
    <location>
        <begin position="490"/>
        <end position="505"/>
    </location>
</feature>